<reference evidence="2 3" key="1">
    <citation type="submission" date="2017-11" db="EMBL/GenBank/DDBJ databases">
        <title>Draft genome of actinobacteria isolated from guarana (Paullinia cupana (Mart.) Ducke.</title>
        <authorList>
            <person name="Siqueira K.A."/>
            <person name="Liotti R.G."/>
            <person name="Mendes T.A.O."/>
            <person name="Soares M.A."/>
        </authorList>
    </citation>
    <scope>NUCLEOTIDE SEQUENCE [LARGE SCALE GENOMIC DNA]</scope>
    <source>
        <strain evidence="2 3">193</strain>
    </source>
</reference>
<gene>
    <name evidence="2" type="ORF">CTZ28_28680</name>
</gene>
<evidence type="ECO:0000256" key="1">
    <source>
        <dbReference type="SAM" id="Phobius"/>
    </source>
</evidence>
<dbReference type="Proteomes" id="UP000270471">
    <property type="component" value="Unassembled WGS sequence"/>
</dbReference>
<protein>
    <submittedName>
        <fullName evidence="2">Uncharacterized protein</fullName>
    </submittedName>
</protein>
<sequence>MRYLCAVRQYPGSGLGEGQCAGDVGERDPRCAKDIAERVIGALAHLNDACARFTRSLGLVSAVVYVPGAVWWAARRRASSSV</sequence>
<accession>A0A3M0I6P1</accession>
<organism evidence="2 3">
    <name type="scientific">Streptomyces shenzhenensis</name>
    <dbReference type="NCBI Taxonomy" id="943815"/>
    <lineage>
        <taxon>Bacteria</taxon>
        <taxon>Bacillati</taxon>
        <taxon>Actinomycetota</taxon>
        <taxon>Actinomycetes</taxon>
        <taxon>Kitasatosporales</taxon>
        <taxon>Streptomycetaceae</taxon>
        <taxon>Streptomyces</taxon>
    </lineage>
</organism>
<evidence type="ECO:0000313" key="3">
    <source>
        <dbReference type="Proteomes" id="UP000270471"/>
    </source>
</evidence>
<comment type="caution">
    <text evidence="2">The sequence shown here is derived from an EMBL/GenBank/DDBJ whole genome shotgun (WGS) entry which is preliminary data.</text>
</comment>
<keyword evidence="1" id="KW-0812">Transmembrane</keyword>
<evidence type="ECO:0000313" key="2">
    <source>
        <dbReference type="EMBL" id="RMB82433.1"/>
    </source>
</evidence>
<keyword evidence="3" id="KW-1185">Reference proteome</keyword>
<proteinExistence type="predicted"/>
<dbReference type="EMBL" id="PENI01000022">
    <property type="protein sequence ID" value="RMB82433.1"/>
    <property type="molecule type" value="Genomic_DNA"/>
</dbReference>
<feature type="transmembrane region" description="Helical" evidence="1">
    <location>
        <begin position="56"/>
        <end position="74"/>
    </location>
</feature>
<keyword evidence="1" id="KW-0472">Membrane</keyword>
<dbReference type="AlphaFoldDB" id="A0A3M0I6P1"/>
<name>A0A3M0I6P1_9ACTN</name>
<keyword evidence="1" id="KW-1133">Transmembrane helix</keyword>